<dbReference type="GeneID" id="300081865"/>
<sequence length="118" mass="12773">MDAYIGYVAGIIKRADARYMPGDADKYAVETGLFQKGGFFNVPQLLKLASTLGDEKITSIVYTMQNPRSRYSHVTHKQIAAVTHALLSHYGSANAVYAAALGVSVDEMIEAVETSEEG</sequence>
<dbReference type="EMBL" id="CP099397">
    <property type="protein sequence ID" value="USR37576.1"/>
    <property type="molecule type" value="Genomic_DNA"/>
</dbReference>
<protein>
    <submittedName>
        <fullName evidence="1">Uncharacterized protein</fullName>
    </submittedName>
</protein>
<organism evidence="1 2">
    <name type="scientific">Ectopseudomonas hydrolytica</name>
    <dbReference type="NCBI Taxonomy" id="2493633"/>
    <lineage>
        <taxon>Bacteria</taxon>
        <taxon>Pseudomonadati</taxon>
        <taxon>Pseudomonadota</taxon>
        <taxon>Gammaproteobacteria</taxon>
        <taxon>Pseudomonadales</taxon>
        <taxon>Pseudomonadaceae</taxon>
        <taxon>Ectopseudomonas</taxon>
    </lineage>
</organism>
<gene>
    <name evidence="1" type="ORF">L1F06_012800</name>
</gene>
<dbReference type="RefSeq" id="WP_129482366.1">
    <property type="nucleotide sequence ID" value="NZ_CP099397.1"/>
</dbReference>
<evidence type="ECO:0000313" key="2">
    <source>
        <dbReference type="Proteomes" id="UP001054897"/>
    </source>
</evidence>
<accession>A0ABY5A2E7</accession>
<keyword evidence="2" id="KW-1185">Reference proteome</keyword>
<evidence type="ECO:0000313" key="1">
    <source>
        <dbReference type="EMBL" id="USR37576.1"/>
    </source>
</evidence>
<proteinExistence type="predicted"/>
<name>A0ABY5A2E7_9GAMM</name>
<reference evidence="1" key="1">
    <citation type="submission" date="2022-06" db="EMBL/GenBank/DDBJ databases">
        <title>Complete genome of Pseudomonas hydrolytica DSWY01T.</title>
        <authorList>
            <person name="Jung J."/>
            <person name="Jeon C.O."/>
        </authorList>
    </citation>
    <scope>NUCLEOTIDE SEQUENCE</scope>
    <source>
        <strain evidence="1">DSWY01</strain>
    </source>
</reference>
<dbReference type="Proteomes" id="UP001054897">
    <property type="component" value="Chromosome"/>
</dbReference>